<accession>A0A9X1SYR6</accession>
<dbReference type="Gene3D" id="3.20.20.30">
    <property type="entry name" value="Luciferase-like domain"/>
    <property type="match status" value="1"/>
</dbReference>
<feature type="domain" description="Luciferase-like" evidence="2">
    <location>
        <begin position="13"/>
        <end position="301"/>
    </location>
</feature>
<dbReference type="InterPro" id="IPR050564">
    <property type="entry name" value="F420-G6PD/mer"/>
</dbReference>
<evidence type="ECO:0000313" key="3">
    <source>
        <dbReference type="EMBL" id="MCD5317184.1"/>
    </source>
</evidence>
<dbReference type="AlphaFoldDB" id="A0A9X1SYR6"/>
<sequence length="333" mass="35659">MTYSVGVRIDRTFAPENIAPYARHLEQLGYDEAWVVEDLPFTGGISAAALALSATERMQVGVGIFASRVRTPAYLAMELATLERVYPGRVVPGIGHGVQSWMQEVGERVASPLTALQETVEIVSGLLAGEEVHVQGRYASADGVRLNRPPAVPPPVYAGVRGPKSLELAGRLCSGVLLAEPATPGFVARSKAVAQAAASAAGRADPQVAAYMWLSIDEDPRRAQASVRELLSENLADPELPRQLHDLPFAAELAERLERAHTPHDRAAALEPEWITQLGAIGTAQECAHAVEALAAAGVDRIILLPVPGREPEQVTEFAHQVLPRLQRSHSSP</sequence>
<evidence type="ECO:0000256" key="1">
    <source>
        <dbReference type="ARBA" id="ARBA00023002"/>
    </source>
</evidence>
<dbReference type="EMBL" id="JAJOMB010000047">
    <property type="protein sequence ID" value="MCD5317184.1"/>
    <property type="molecule type" value="Genomic_DNA"/>
</dbReference>
<protein>
    <submittedName>
        <fullName evidence="3">LLM class flavin-dependent oxidoreductase</fullName>
    </submittedName>
</protein>
<keyword evidence="1" id="KW-0560">Oxidoreductase</keyword>
<comment type="caution">
    <text evidence="3">The sequence shown here is derived from an EMBL/GenBank/DDBJ whole genome shotgun (WGS) entry which is preliminary data.</text>
</comment>
<evidence type="ECO:0000313" key="4">
    <source>
        <dbReference type="Proteomes" id="UP001138997"/>
    </source>
</evidence>
<dbReference type="PANTHER" id="PTHR43244">
    <property type="match status" value="1"/>
</dbReference>
<evidence type="ECO:0000259" key="2">
    <source>
        <dbReference type="Pfam" id="PF00296"/>
    </source>
</evidence>
<name>A0A9X1SYR6_9ACTN</name>
<dbReference type="Proteomes" id="UP001138997">
    <property type="component" value="Unassembled WGS sequence"/>
</dbReference>
<dbReference type="RefSeq" id="WP_231450036.1">
    <property type="nucleotide sequence ID" value="NZ_JAJOMB010000047.1"/>
</dbReference>
<reference evidence="3" key="1">
    <citation type="submission" date="2021-11" db="EMBL/GenBank/DDBJ databases">
        <title>Streptomyces corallinus and Kineosporia corallina sp. nov., two new coral-derived marine actinobacteria.</title>
        <authorList>
            <person name="Buangrab K."/>
            <person name="Sutthacheep M."/>
            <person name="Yeemin T."/>
            <person name="Harunari E."/>
            <person name="Igarashi Y."/>
            <person name="Sripreechasak P."/>
            <person name="Kanchanasin P."/>
            <person name="Tanasupawat S."/>
            <person name="Phongsopitanun W."/>
        </authorList>
    </citation>
    <scope>NUCLEOTIDE SEQUENCE</scope>
    <source>
        <strain evidence="3">JCM 31032</strain>
    </source>
</reference>
<dbReference type="InterPro" id="IPR036661">
    <property type="entry name" value="Luciferase-like_sf"/>
</dbReference>
<dbReference type="GO" id="GO:0016705">
    <property type="term" value="F:oxidoreductase activity, acting on paired donors, with incorporation or reduction of molecular oxygen"/>
    <property type="evidence" value="ECO:0007669"/>
    <property type="project" value="InterPro"/>
</dbReference>
<dbReference type="InterPro" id="IPR011251">
    <property type="entry name" value="Luciferase-like_dom"/>
</dbReference>
<organism evidence="3 4">
    <name type="scientific">Kineosporia babensis</name>
    <dbReference type="NCBI Taxonomy" id="499548"/>
    <lineage>
        <taxon>Bacteria</taxon>
        <taxon>Bacillati</taxon>
        <taxon>Actinomycetota</taxon>
        <taxon>Actinomycetes</taxon>
        <taxon>Kineosporiales</taxon>
        <taxon>Kineosporiaceae</taxon>
        <taxon>Kineosporia</taxon>
    </lineage>
</organism>
<dbReference type="SUPFAM" id="SSF51679">
    <property type="entry name" value="Bacterial luciferase-like"/>
    <property type="match status" value="1"/>
</dbReference>
<proteinExistence type="predicted"/>
<keyword evidence="4" id="KW-1185">Reference proteome</keyword>
<gene>
    <name evidence="3" type="ORF">LR394_40465</name>
</gene>
<dbReference type="PANTHER" id="PTHR43244:SF1">
    <property type="entry name" value="5,10-METHYLENETETRAHYDROMETHANOPTERIN REDUCTASE"/>
    <property type="match status" value="1"/>
</dbReference>
<dbReference type="Pfam" id="PF00296">
    <property type="entry name" value="Bac_luciferase"/>
    <property type="match status" value="1"/>
</dbReference>